<reference evidence="2 3" key="1">
    <citation type="submission" date="2019-05" db="EMBL/GenBank/DDBJ databases">
        <title>Kocuria coralli sp. nov., a novel actinobacterium isolated from coral reef seawater.</title>
        <authorList>
            <person name="Li J."/>
        </authorList>
    </citation>
    <scope>NUCLEOTIDE SEQUENCE [LARGE SCALE GENOMIC DNA]</scope>
    <source>
        <strain evidence="2 3">SCSIO 13007</strain>
    </source>
</reference>
<dbReference type="RefSeq" id="WP_158032280.1">
    <property type="nucleotide sequence ID" value="NZ_ML708610.1"/>
</dbReference>
<dbReference type="Gene3D" id="2.30.40.10">
    <property type="entry name" value="Urease, subunit C, domain 1"/>
    <property type="match status" value="1"/>
</dbReference>
<sequence length="360" mass="36832">MTATFFSDVRILEGDSVSDLVAVTVRDGVITEVGKESEAPASAELVRGEGRTLLPGLIDAHMHVAERADLDALAAHGVTTGFDMASWPTETTAALRTETGTARIISAGVPFIGPTGTHAGFGMPSYAIVTDPNEAADGVARRASDGSDFIKVVTEPEGGGGPSPEVVEAVIAAAHEAGLRVVTHASHIDSFRMCVELGADVITHVPMGTPVDDGLAARTPAAIPTLTVADALTTAMPRPGTSYEAARESVVALRRAGITIASGTDAVNAPNVPFSIAIGSTLHHELELLVGAGLSPSEALQAATAVPAEMFGLEDRGSITTGKRADLLLVDGDPTVDITATRNIEGVWIGGEEYGTGCPA</sequence>
<evidence type="ECO:0000313" key="2">
    <source>
        <dbReference type="EMBL" id="KAA9395470.1"/>
    </source>
</evidence>
<protein>
    <submittedName>
        <fullName evidence="2">Amidohydrolase</fullName>
    </submittedName>
</protein>
<dbReference type="InterPro" id="IPR011059">
    <property type="entry name" value="Metal-dep_hydrolase_composite"/>
</dbReference>
<keyword evidence="2" id="KW-0378">Hydrolase</keyword>
<dbReference type="Pfam" id="PF01979">
    <property type="entry name" value="Amidohydro_1"/>
    <property type="match status" value="1"/>
</dbReference>
<dbReference type="Gene3D" id="1.20.58.520">
    <property type="entry name" value="Amidohydrolase"/>
    <property type="match status" value="1"/>
</dbReference>
<feature type="domain" description="Amidohydrolase-related" evidence="1">
    <location>
        <begin position="52"/>
        <end position="352"/>
    </location>
</feature>
<dbReference type="PANTHER" id="PTHR43135">
    <property type="entry name" value="ALPHA-D-RIBOSE 1-METHYLPHOSPHONATE 5-TRIPHOSPHATE DIPHOSPHATASE"/>
    <property type="match status" value="1"/>
</dbReference>
<dbReference type="GO" id="GO:0016810">
    <property type="term" value="F:hydrolase activity, acting on carbon-nitrogen (but not peptide) bonds"/>
    <property type="evidence" value="ECO:0007669"/>
    <property type="project" value="InterPro"/>
</dbReference>
<dbReference type="PANTHER" id="PTHR43135:SF3">
    <property type="entry name" value="ALPHA-D-RIBOSE 1-METHYLPHOSPHONATE 5-TRIPHOSPHATE DIPHOSPHATASE"/>
    <property type="match status" value="1"/>
</dbReference>
<dbReference type="Gene3D" id="3.40.50.10910">
    <property type="entry name" value="Amidohydrolase"/>
    <property type="match status" value="1"/>
</dbReference>
<dbReference type="Proteomes" id="UP000325957">
    <property type="component" value="Unassembled WGS sequence"/>
</dbReference>
<dbReference type="EMBL" id="SZWF01000001">
    <property type="protein sequence ID" value="KAA9395470.1"/>
    <property type="molecule type" value="Genomic_DNA"/>
</dbReference>
<dbReference type="AlphaFoldDB" id="A0A5J5L1F3"/>
<dbReference type="SUPFAM" id="SSF51338">
    <property type="entry name" value="Composite domain of metallo-dependent hydrolases"/>
    <property type="match status" value="1"/>
</dbReference>
<gene>
    <name evidence="2" type="ORF">FCK90_00080</name>
</gene>
<dbReference type="InterPro" id="IPR032466">
    <property type="entry name" value="Metal_Hydrolase"/>
</dbReference>
<dbReference type="Gene3D" id="3.30.110.90">
    <property type="entry name" value="Amidohydrolase"/>
    <property type="match status" value="1"/>
</dbReference>
<dbReference type="SUPFAM" id="SSF51556">
    <property type="entry name" value="Metallo-dependent hydrolases"/>
    <property type="match status" value="1"/>
</dbReference>
<dbReference type="OrthoDB" id="3189065at2"/>
<comment type="caution">
    <text evidence="2">The sequence shown here is derived from an EMBL/GenBank/DDBJ whole genome shotgun (WGS) entry which is preliminary data.</text>
</comment>
<dbReference type="InterPro" id="IPR006680">
    <property type="entry name" value="Amidohydro-rel"/>
</dbReference>
<evidence type="ECO:0000259" key="1">
    <source>
        <dbReference type="Pfam" id="PF01979"/>
    </source>
</evidence>
<proteinExistence type="predicted"/>
<organism evidence="2 3">
    <name type="scientific">Kocuria coralli</name>
    <dbReference type="NCBI Taxonomy" id="1461025"/>
    <lineage>
        <taxon>Bacteria</taxon>
        <taxon>Bacillati</taxon>
        <taxon>Actinomycetota</taxon>
        <taxon>Actinomycetes</taxon>
        <taxon>Micrococcales</taxon>
        <taxon>Micrococcaceae</taxon>
        <taxon>Kocuria</taxon>
    </lineage>
</organism>
<accession>A0A5J5L1F3</accession>
<keyword evidence="3" id="KW-1185">Reference proteome</keyword>
<name>A0A5J5L1F3_9MICC</name>
<evidence type="ECO:0000313" key="3">
    <source>
        <dbReference type="Proteomes" id="UP000325957"/>
    </source>
</evidence>
<dbReference type="InterPro" id="IPR051781">
    <property type="entry name" value="Metallo-dep_Hydrolase"/>
</dbReference>